<keyword evidence="7" id="KW-0479">Metal-binding</keyword>
<dbReference type="NCBIfam" id="NF001236">
    <property type="entry name" value="PRK00203.1"/>
    <property type="match status" value="1"/>
</dbReference>
<keyword evidence="13" id="KW-1185">Reference proteome</keyword>
<dbReference type="GO" id="GO:0004523">
    <property type="term" value="F:RNA-DNA hybrid ribonuclease activity"/>
    <property type="evidence" value="ECO:0007669"/>
    <property type="project" value="UniProtKB-EC"/>
</dbReference>
<dbReference type="InterPro" id="IPR036397">
    <property type="entry name" value="RNaseH_sf"/>
</dbReference>
<evidence type="ECO:0000256" key="4">
    <source>
        <dbReference type="ARBA" id="ARBA00011245"/>
    </source>
</evidence>
<name>A0A939BSQ4_9FIRM</name>
<dbReference type="PROSITE" id="PS50879">
    <property type="entry name" value="RNASE_H_1"/>
    <property type="match status" value="1"/>
</dbReference>
<dbReference type="PANTHER" id="PTHR10642">
    <property type="entry name" value="RIBONUCLEASE H1"/>
    <property type="match status" value="1"/>
</dbReference>
<dbReference type="GO" id="GO:0043137">
    <property type="term" value="P:DNA replication, removal of RNA primer"/>
    <property type="evidence" value="ECO:0007669"/>
    <property type="project" value="TreeGrafter"/>
</dbReference>
<evidence type="ECO:0000259" key="11">
    <source>
        <dbReference type="PROSITE" id="PS50879"/>
    </source>
</evidence>
<dbReference type="GO" id="GO:0003676">
    <property type="term" value="F:nucleic acid binding"/>
    <property type="evidence" value="ECO:0007669"/>
    <property type="project" value="InterPro"/>
</dbReference>
<organism evidence="12 13">
    <name type="scientific">Halanaerobacter jeridensis</name>
    <dbReference type="NCBI Taxonomy" id="706427"/>
    <lineage>
        <taxon>Bacteria</taxon>
        <taxon>Bacillati</taxon>
        <taxon>Bacillota</taxon>
        <taxon>Clostridia</taxon>
        <taxon>Halanaerobiales</taxon>
        <taxon>Halobacteroidaceae</taxon>
        <taxon>Halanaerobacter</taxon>
    </lineage>
</organism>
<evidence type="ECO:0000313" key="13">
    <source>
        <dbReference type="Proteomes" id="UP000774000"/>
    </source>
</evidence>
<dbReference type="Gene3D" id="3.30.420.10">
    <property type="entry name" value="Ribonuclease H-like superfamily/Ribonuclease H"/>
    <property type="match status" value="1"/>
</dbReference>
<dbReference type="SUPFAM" id="SSF53098">
    <property type="entry name" value="Ribonuclease H-like"/>
    <property type="match status" value="1"/>
</dbReference>
<comment type="catalytic activity">
    <reaction evidence="1">
        <text>Endonucleolytic cleavage to 5'-phosphomonoester.</text>
        <dbReference type="EC" id="3.1.26.4"/>
    </reaction>
</comment>
<evidence type="ECO:0000256" key="9">
    <source>
        <dbReference type="ARBA" id="ARBA00022801"/>
    </source>
</evidence>
<reference evidence="12" key="1">
    <citation type="submission" date="2021-01" db="EMBL/GenBank/DDBJ databases">
        <title>Genomic Encyclopedia of Type Strains, Phase IV (KMG-IV): sequencing the most valuable type-strain genomes for metagenomic binning, comparative biology and taxonomic classification.</title>
        <authorList>
            <person name="Goeker M."/>
        </authorList>
    </citation>
    <scope>NUCLEOTIDE SEQUENCE</scope>
    <source>
        <strain evidence="12">DSM 23230</strain>
    </source>
</reference>
<accession>A0A939BSQ4</accession>
<proteinExistence type="inferred from homology"/>
<comment type="similarity">
    <text evidence="3">Belongs to the RNase H family.</text>
</comment>
<dbReference type="GO" id="GO:0046872">
    <property type="term" value="F:metal ion binding"/>
    <property type="evidence" value="ECO:0007669"/>
    <property type="project" value="UniProtKB-KW"/>
</dbReference>
<evidence type="ECO:0000256" key="7">
    <source>
        <dbReference type="ARBA" id="ARBA00022723"/>
    </source>
</evidence>
<dbReference type="RefSeq" id="WP_204702147.1">
    <property type="nucleotide sequence ID" value="NZ_JAFBDQ010000012.1"/>
</dbReference>
<sequence length="146" mass="16376">MSDKVKIYTDGACFNNPGPGGWAAVLICNEQHKEIKGGVHHTTNQQMELLAAIKGLEALKNAQKVEIYSDSAYLVNAFQQGWIDGWKARGWKKSSGQLSNKFLWIWLDDLRQCYDLEFVKVKGHSGDKWNERCDDLAKAAATEISS</sequence>
<keyword evidence="9 12" id="KW-0378">Hydrolase</keyword>
<evidence type="ECO:0000313" key="12">
    <source>
        <dbReference type="EMBL" id="MBM7557391.1"/>
    </source>
</evidence>
<dbReference type="PANTHER" id="PTHR10642:SF26">
    <property type="entry name" value="RIBONUCLEASE H1"/>
    <property type="match status" value="1"/>
</dbReference>
<dbReference type="Proteomes" id="UP000774000">
    <property type="component" value="Unassembled WGS sequence"/>
</dbReference>
<dbReference type="InterPro" id="IPR050092">
    <property type="entry name" value="RNase_H"/>
</dbReference>
<comment type="cofactor">
    <cofactor evidence="2">
        <name>Mg(2+)</name>
        <dbReference type="ChEBI" id="CHEBI:18420"/>
    </cofactor>
</comment>
<evidence type="ECO:0000256" key="5">
    <source>
        <dbReference type="ARBA" id="ARBA00012180"/>
    </source>
</evidence>
<dbReference type="InterPro" id="IPR022892">
    <property type="entry name" value="RNaseHI"/>
</dbReference>
<protein>
    <recommendedName>
        <fullName evidence="5">ribonuclease H</fullName>
        <ecNumber evidence="5">3.1.26.4</ecNumber>
    </recommendedName>
</protein>
<keyword evidence="6" id="KW-0540">Nuclease</keyword>
<gene>
    <name evidence="12" type="ORF">JOC47_002257</name>
</gene>
<comment type="subunit">
    <text evidence="4">Monomer.</text>
</comment>
<evidence type="ECO:0000256" key="2">
    <source>
        <dbReference type="ARBA" id="ARBA00001946"/>
    </source>
</evidence>
<dbReference type="InterPro" id="IPR002156">
    <property type="entry name" value="RNaseH_domain"/>
</dbReference>
<keyword evidence="10" id="KW-0460">Magnesium</keyword>
<dbReference type="Pfam" id="PF00075">
    <property type="entry name" value="RNase_H"/>
    <property type="match status" value="1"/>
</dbReference>
<dbReference type="EMBL" id="JAFBDQ010000012">
    <property type="protein sequence ID" value="MBM7557391.1"/>
    <property type="molecule type" value="Genomic_DNA"/>
</dbReference>
<dbReference type="EC" id="3.1.26.4" evidence="5"/>
<dbReference type="InterPro" id="IPR012337">
    <property type="entry name" value="RNaseH-like_sf"/>
</dbReference>
<evidence type="ECO:0000256" key="8">
    <source>
        <dbReference type="ARBA" id="ARBA00022759"/>
    </source>
</evidence>
<comment type="caution">
    <text evidence="12">The sequence shown here is derived from an EMBL/GenBank/DDBJ whole genome shotgun (WGS) entry which is preliminary data.</text>
</comment>
<evidence type="ECO:0000256" key="6">
    <source>
        <dbReference type="ARBA" id="ARBA00022722"/>
    </source>
</evidence>
<dbReference type="AlphaFoldDB" id="A0A939BSQ4"/>
<evidence type="ECO:0000256" key="1">
    <source>
        <dbReference type="ARBA" id="ARBA00000077"/>
    </source>
</evidence>
<keyword evidence="8" id="KW-0255">Endonuclease</keyword>
<evidence type="ECO:0000256" key="10">
    <source>
        <dbReference type="ARBA" id="ARBA00022842"/>
    </source>
</evidence>
<evidence type="ECO:0000256" key="3">
    <source>
        <dbReference type="ARBA" id="ARBA00005300"/>
    </source>
</evidence>
<dbReference type="CDD" id="cd09278">
    <property type="entry name" value="RNase_HI_prokaryote_like"/>
    <property type="match status" value="1"/>
</dbReference>
<feature type="domain" description="RNase H type-1" evidence="11">
    <location>
        <begin position="1"/>
        <end position="142"/>
    </location>
</feature>